<evidence type="ECO:0000256" key="4">
    <source>
        <dbReference type="ARBA" id="ARBA00022723"/>
    </source>
</evidence>
<evidence type="ECO:0000256" key="2">
    <source>
        <dbReference type="ARBA" id="ARBA00010617"/>
    </source>
</evidence>
<dbReference type="RefSeq" id="XP_044725280.1">
    <property type="nucleotide sequence ID" value="XM_044858880.1"/>
</dbReference>
<dbReference type="PANTHER" id="PTHR46300:SF7">
    <property type="entry name" value="P450, PUTATIVE (EUROFUNG)-RELATED"/>
    <property type="match status" value="1"/>
</dbReference>
<evidence type="ECO:0000313" key="9">
    <source>
        <dbReference type="Proteomes" id="UP000824596"/>
    </source>
</evidence>
<dbReference type="OrthoDB" id="2789670at2759"/>
<dbReference type="InterPro" id="IPR036396">
    <property type="entry name" value="Cyt_P450_sf"/>
</dbReference>
<evidence type="ECO:0000313" key="8">
    <source>
        <dbReference type="EMBL" id="KAH0967767.1"/>
    </source>
</evidence>
<keyword evidence="6" id="KW-0408">Iron</keyword>
<dbReference type="GO" id="GO:0004497">
    <property type="term" value="F:monooxygenase activity"/>
    <property type="evidence" value="ECO:0007669"/>
    <property type="project" value="UniProtKB-KW"/>
</dbReference>
<sequence>MDLPPQGILEFQHWLKYKDMYGPISSITVLGQTRIILHDKEAAHDLLEKISTKTSGRPKFEFANTLCGFDKFVHALDLDDTLRLYRRFIHKHLDQPGGLVKHLKTMSGAIILKLTYGYSIEANKADPLIDLVDRMMVNVSLAHMIQAWMVDIFPALKYLPDALPGMTFKKTAREWNKINQAVANIPYSFVQHQMANGNNRFDDRDKLPYTSGIVKEALRWSPVLPLGTPHVITEDTIYKGYLIPKGAILTPAVWWFCHDPQVYAEPQLFDPERYLEPRNEPDPSIHVFGY</sequence>
<dbReference type="GeneID" id="68349538"/>
<protein>
    <submittedName>
        <fullName evidence="8">Cytochrome p450 domain-containing protein</fullName>
    </submittedName>
</protein>
<dbReference type="AlphaFoldDB" id="A0A9P8NAU7"/>
<comment type="cofactor">
    <cofactor evidence="1">
        <name>heme</name>
        <dbReference type="ChEBI" id="CHEBI:30413"/>
    </cofactor>
</comment>
<evidence type="ECO:0000256" key="1">
    <source>
        <dbReference type="ARBA" id="ARBA00001971"/>
    </source>
</evidence>
<organism evidence="8 9">
    <name type="scientific">Hirsutella rhossiliensis</name>
    <dbReference type="NCBI Taxonomy" id="111463"/>
    <lineage>
        <taxon>Eukaryota</taxon>
        <taxon>Fungi</taxon>
        <taxon>Dikarya</taxon>
        <taxon>Ascomycota</taxon>
        <taxon>Pezizomycotina</taxon>
        <taxon>Sordariomycetes</taxon>
        <taxon>Hypocreomycetidae</taxon>
        <taxon>Hypocreales</taxon>
        <taxon>Ophiocordycipitaceae</taxon>
        <taxon>Hirsutella</taxon>
    </lineage>
</organism>
<gene>
    <name evidence="8" type="ORF">HRG_00409</name>
</gene>
<dbReference type="Pfam" id="PF00067">
    <property type="entry name" value="p450"/>
    <property type="match status" value="1"/>
</dbReference>
<dbReference type="InterPro" id="IPR002401">
    <property type="entry name" value="Cyt_P450_E_grp-I"/>
</dbReference>
<keyword evidence="9" id="KW-1185">Reference proteome</keyword>
<keyword evidence="5" id="KW-0560">Oxidoreductase</keyword>
<keyword evidence="7" id="KW-0503">Monooxygenase</keyword>
<comment type="similarity">
    <text evidence="2">Belongs to the cytochrome P450 family.</text>
</comment>
<dbReference type="Proteomes" id="UP000824596">
    <property type="component" value="Unassembled WGS sequence"/>
</dbReference>
<dbReference type="EMBL" id="JAIZPD010000001">
    <property type="protein sequence ID" value="KAH0967767.1"/>
    <property type="molecule type" value="Genomic_DNA"/>
</dbReference>
<dbReference type="PRINTS" id="PR00463">
    <property type="entry name" value="EP450I"/>
</dbReference>
<keyword evidence="3" id="KW-0349">Heme</keyword>
<dbReference type="SUPFAM" id="SSF48264">
    <property type="entry name" value="Cytochrome P450"/>
    <property type="match status" value="1"/>
</dbReference>
<evidence type="ECO:0000256" key="7">
    <source>
        <dbReference type="ARBA" id="ARBA00023033"/>
    </source>
</evidence>
<dbReference type="Gene3D" id="1.10.630.10">
    <property type="entry name" value="Cytochrome P450"/>
    <property type="match status" value="2"/>
</dbReference>
<keyword evidence="4" id="KW-0479">Metal-binding</keyword>
<evidence type="ECO:0000256" key="6">
    <source>
        <dbReference type="ARBA" id="ARBA00023004"/>
    </source>
</evidence>
<dbReference type="GO" id="GO:0005506">
    <property type="term" value="F:iron ion binding"/>
    <property type="evidence" value="ECO:0007669"/>
    <property type="project" value="InterPro"/>
</dbReference>
<dbReference type="PANTHER" id="PTHR46300">
    <property type="entry name" value="P450, PUTATIVE (EUROFUNG)-RELATED-RELATED"/>
    <property type="match status" value="1"/>
</dbReference>
<comment type="caution">
    <text evidence="8">The sequence shown here is derived from an EMBL/GenBank/DDBJ whole genome shotgun (WGS) entry which is preliminary data.</text>
</comment>
<dbReference type="InterPro" id="IPR050364">
    <property type="entry name" value="Cytochrome_P450_fung"/>
</dbReference>
<evidence type="ECO:0000256" key="5">
    <source>
        <dbReference type="ARBA" id="ARBA00023002"/>
    </source>
</evidence>
<reference evidence="8" key="1">
    <citation type="submission" date="2021-09" db="EMBL/GenBank/DDBJ databases">
        <title>A high-quality genome of the endoparasitic fungus Hirsutella rhossiliensis with a comparison of Hirsutella genomes reveals transposable elements contributing to genome size variation.</title>
        <authorList>
            <person name="Lin R."/>
            <person name="Jiao Y."/>
            <person name="Sun X."/>
            <person name="Ling J."/>
            <person name="Xie B."/>
            <person name="Cheng X."/>
        </authorList>
    </citation>
    <scope>NUCLEOTIDE SEQUENCE</scope>
    <source>
        <strain evidence="8">HR02</strain>
    </source>
</reference>
<name>A0A9P8NAU7_9HYPO</name>
<accession>A0A9P8NAU7</accession>
<proteinExistence type="inferred from homology"/>
<dbReference type="InterPro" id="IPR001128">
    <property type="entry name" value="Cyt_P450"/>
</dbReference>
<evidence type="ECO:0000256" key="3">
    <source>
        <dbReference type="ARBA" id="ARBA00022617"/>
    </source>
</evidence>
<dbReference type="GO" id="GO:0016705">
    <property type="term" value="F:oxidoreductase activity, acting on paired donors, with incorporation or reduction of molecular oxygen"/>
    <property type="evidence" value="ECO:0007669"/>
    <property type="project" value="InterPro"/>
</dbReference>
<dbReference type="GO" id="GO:0020037">
    <property type="term" value="F:heme binding"/>
    <property type="evidence" value="ECO:0007669"/>
    <property type="project" value="InterPro"/>
</dbReference>